<dbReference type="PANTHER" id="PTHR19277:SF161">
    <property type="entry name" value="LAMININ G DOMAIN-CONTAINING PROTEIN"/>
    <property type="match status" value="1"/>
</dbReference>
<dbReference type="Pfam" id="PF00354">
    <property type="entry name" value="Pentaxin"/>
    <property type="match status" value="1"/>
</dbReference>
<name>A7RWS3_NEMVE</name>
<proteinExistence type="predicted"/>
<comment type="cofactor">
    <cofactor evidence="1">
        <name>Ca(2+)</name>
        <dbReference type="ChEBI" id="CHEBI:29108"/>
    </cofactor>
</comment>
<dbReference type="HOGENOM" id="CLU_156979_0_0_1"/>
<keyword evidence="2" id="KW-0479">Metal-binding</keyword>
<dbReference type="PROSITE" id="PS51828">
    <property type="entry name" value="PTX_2"/>
    <property type="match status" value="1"/>
</dbReference>
<evidence type="ECO:0000313" key="8">
    <source>
        <dbReference type="EMBL" id="EDO44020.1"/>
    </source>
</evidence>
<dbReference type="PhylomeDB" id="A7RWS3"/>
<feature type="domain" description="Pentraxin (PTX)" evidence="7">
    <location>
        <begin position="1"/>
        <end position="106"/>
    </location>
</feature>
<feature type="non-terminal residue" evidence="8">
    <location>
        <position position="106"/>
    </location>
</feature>
<evidence type="ECO:0000256" key="5">
    <source>
        <dbReference type="ARBA" id="ARBA00023180"/>
    </source>
</evidence>
<evidence type="ECO:0000256" key="1">
    <source>
        <dbReference type="ARBA" id="ARBA00001913"/>
    </source>
</evidence>
<dbReference type="OMA" id="HIALTWD"/>
<dbReference type="InterPro" id="IPR051360">
    <property type="entry name" value="Neuronal_Pentraxin_Related"/>
</dbReference>
<feature type="non-terminal residue" evidence="8">
    <location>
        <position position="1"/>
    </location>
</feature>
<dbReference type="Gene3D" id="2.60.120.200">
    <property type="match status" value="1"/>
</dbReference>
<dbReference type="STRING" id="45351.A7RWS3"/>
<comment type="caution">
    <text evidence="6">Lacks conserved residue(s) required for the propagation of feature annotation.</text>
</comment>
<keyword evidence="3" id="KW-0106">Calcium</keyword>
<dbReference type="AlphaFoldDB" id="A7RWS3"/>
<keyword evidence="9" id="KW-1185">Reference proteome</keyword>
<evidence type="ECO:0000256" key="6">
    <source>
        <dbReference type="PROSITE-ProRule" id="PRU01172"/>
    </source>
</evidence>
<reference evidence="8 9" key="1">
    <citation type="journal article" date="2007" name="Science">
        <title>Sea anemone genome reveals ancestral eumetazoan gene repertoire and genomic organization.</title>
        <authorList>
            <person name="Putnam N.H."/>
            <person name="Srivastava M."/>
            <person name="Hellsten U."/>
            <person name="Dirks B."/>
            <person name="Chapman J."/>
            <person name="Salamov A."/>
            <person name="Terry A."/>
            <person name="Shapiro H."/>
            <person name="Lindquist E."/>
            <person name="Kapitonov V.V."/>
            <person name="Jurka J."/>
            <person name="Genikhovich G."/>
            <person name="Grigoriev I.V."/>
            <person name="Lucas S.M."/>
            <person name="Steele R.E."/>
            <person name="Finnerty J.R."/>
            <person name="Technau U."/>
            <person name="Martindale M.Q."/>
            <person name="Rokhsar D.S."/>
        </authorList>
    </citation>
    <scope>NUCLEOTIDE SEQUENCE [LARGE SCALE GENOMIC DNA]</scope>
    <source>
        <strain evidence="9">CH2 X CH6</strain>
    </source>
</reference>
<dbReference type="InParanoid" id="A7RWS3"/>
<dbReference type="OrthoDB" id="5949213at2759"/>
<evidence type="ECO:0000256" key="2">
    <source>
        <dbReference type="ARBA" id="ARBA00022723"/>
    </source>
</evidence>
<evidence type="ECO:0000259" key="7">
    <source>
        <dbReference type="PROSITE" id="PS51828"/>
    </source>
</evidence>
<dbReference type="SUPFAM" id="SSF49899">
    <property type="entry name" value="Concanavalin A-like lectins/glucanases"/>
    <property type="match status" value="1"/>
</dbReference>
<keyword evidence="4" id="KW-1015">Disulfide bond</keyword>
<evidence type="ECO:0000313" key="9">
    <source>
        <dbReference type="Proteomes" id="UP000001593"/>
    </source>
</evidence>
<dbReference type="PANTHER" id="PTHR19277">
    <property type="entry name" value="PENTRAXIN"/>
    <property type="match status" value="1"/>
</dbReference>
<dbReference type="Proteomes" id="UP000001593">
    <property type="component" value="Unassembled WGS sequence"/>
</dbReference>
<dbReference type="InterPro" id="IPR001759">
    <property type="entry name" value="PTX_dom"/>
</dbReference>
<keyword evidence="5" id="KW-0325">Glycoprotein</keyword>
<dbReference type="PRINTS" id="PR00895">
    <property type="entry name" value="PENTAXIN"/>
</dbReference>
<organism evidence="8 9">
    <name type="scientific">Nematostella vectensis</name>
    <name type="common">Starlet sea anemone</name>
    <dbReference type="NCBI Taxonomy" id="45351"/>
    <lineage>
        <taxon>Eukaryota</taxon>
        <taxon>Metazoa</taxon>
        <taxon>Cnidaria</taxon>
        <taxon>Anthozoa</taxon>
        <taxon>Hexacorallia</taxon>
        <taxon>Actiniaria</taxon>
        <taxon>Edwardsiidae</taxon>
        <taxon>Nematostella</taxon>
    </lineage>
</organism>
<dbReference type="KEGG" id="nve:5515971"/>
<gene>
    <name evidence="8" type="ORF">NEMVEDRAFT_v1g39280</name>
</gene>
<evidence type="ECO:0000256" key="3">
    <source>
        <dbReference type="ARBA" id="ARBA00022837"/>
    </source>
</evidence>
<dbReference type="GO" id="GO:0046872">
    <property type="term" value="F:metal ion binding"/>
    <property type="evidence" value="ECO:0007669"/>
    <property type="project" value="UniProtKB-KW"/>
</dbReference>
<sequence>SVPITSIEGNWKHIALTWDAGTWAIYIDGDTQQSGKALAAEFSITDAIVVLGQDQDTYGGGFDPNQVFLGSLTGGNIWSRVLSAQEIAQIASECNSLEGDTVKWGD</sequence>
<protein>
    <recommendedName>
        <fullName evidence="7">Pentraxin (PTX) domain-containing protein</fullName>
    </recommendedName>
</protein>
<evidence type="ECO:0000256" key="4">
    <source>
        <dbReference type="ARBA" id="ARBA00023157"/>
    </source>
</evidence>
<dbReference type="EMBL" id="DS469548">
    <property type="protein sequence ID" value="EDO44020.1"/>
    <property type="molecule type" value="Genomic_DNA"/>
</dbReference>
<accession>A7RWS3</accession>
<dbReference type="InterPro" id="IPR013320">
    <property type="entry name" value="ConA-like_dom_sf"/>
</dbReference>